<reference evidence="1 2" key="1">
    <citation type="journal article" date="2015" name="Fungal Genet. Biol.">
        <title>Evolution of novel wood decay mechanisms in Agaricales revealed by the genome sequences of Fistulina hepatica and Cylindrobasidium torrendii.</title>
        <authorList>
            <person name="Floudas D."/>
            <person name="Held B.W."/>
            <person name="Riley R."/>
            <person name="Nagy L.G."/>
            <person name="Koehler G."/>
            <person name="Ransdell A.S."/>
            <person name="Younus H."/>
            <person name="Chow J."/>
            <person name="Chiniquy J."/>
            <person name="Lipzen A."/>
            <person name="Tritt A."/>
            <person name="Sun H."/>
            <person name="Haridas S."/>
            <person name="LaButti K."/>
            <person name="Ohm R.A."/>
            <person name="Kues U."/>
            <person name="Blanchette R.A."/>
            <person name="Grigoriev I.V."/>
            <person name="Minto R.E."/>
            <person name="Hibbett D.S."/>
        </authorList>
    </citation>
    <scope>NUCLEOTIDE SEQUENCE [LARGE SCALE GENOMIC DNA]</scope>
    <source>
        <strain evidence="1 2">FP15055 ss-10</strain>
    </source>
</reference>
<protein>
    <recommendedName>
        <fullName evidence="3">HIG1 domain-containing protein</fullName>
    </recommendedName>
</protein>
<sequence>MYYTWVARRNAILIWGSIQAGLVGLVVSQNPSLRPAFARPSTLQTTSFAAAH</sequence>
<organism evidence="1 2">
    <name type="scientific">Cylindrobasidium torrendii FP15055 ss-10</name>
    <dbReference type="NCBI Taxonomy" id="1314674"/>
    <lineage>
        <taxon>Eukaryota</taxon>
        <taxon>Fungi</taxon>
        <taxon>Dikarya</taxon>
        <taxon>Basidiomycota</taxon>
        <taxon>Agaricomycotina</taxon>
        <taxon>Agaricomycetes</taxon>
        <taxon>Agaricomycetidae</taxon>
        <taxon>Agaricales</taxon>
        <taxon>Marasmiineae</taxon>
        <taxon>Physalacriaceae</taxon>
        <taxon>Cylindrobasidium</taxon>
    </lineage>
</organism>
<evidence type="ECO:0000313" key="1">
    <source>
        <dbReference type="EMBL" id="KIY69000.1"/>
    </source>
</evidence>
<dbReference type="Proteomes" id="UP000054007">
    <property type="component" value="Unassembled WGS sequence"/>
</dbReference>
<proteinExistence type="predicted"/>
<accession>A0A0D7BFL7</accession>
<evidence type="ECO:0008006" key="3">
    <source>
        <dbReference type="Google" id="ProtNLM"/>
    </source>
</evidence>
<dbReference type="AlphaFoldDB" id="A0A0D7BFL7"/>
<keyword evidence="2" id="KW-1185">Reference proteome</keyword>
<evidence type="ECO:0000313" key="2">
    <source>
        <dbReference type="Proteomes" id="UP000054007"/>
    </source>
</evidence>
<dbReference type="OrthoDB" id="2940614at2759"/>
<name>A0A0D7BFL7_9AGAR</name>
<gene>
    <name evidence="1" type="ORF">CYLTODRAFT_421129</name>
</gene>
<dbReference type="EMBL" id="KN880492">
    <property type="protein sequence ID" value="KIY69000.1"/>
    <property type="molecule type" value="Genomic_DNA"/>
</dbReference>